<reference evidence="6 7" key="1">
    <citation type="submission" date="2020-08" db="EMBL/GenBank/DDBJ databases">
        <title>Functional genomics of gut bacteria from endangered species of beetles.</title>
        <authorList>
            <person name="Carlos-Shanley C."/>
        </authorList>
    </citation>
    <scope>NUCLEOTIDE SEQUENCE [LARGE SCALE GENOMIC DNA]</scope>
    <source>
        <strain evidence="6 7">S00245</strain>
    </source>
</reference>
<evidence type="ECO:0000313" key="7">
    <source>
        <dbReference type="Proteomes" id="UP000555448"/>
    </source>
</evidence>
<dbReference type="GO" id="GO:0016491">
    <property type="term" value="F:oxidoreductase activity"/>
    <property type="evidence" value="ECO:0007669"/>
    <property type="project" value="UniProtKB-KW"/>
</dbReference>
<dbReference type="EMBL" id="JACHLR010000008">
    <property type="protein sequence ID" value="MBB4858867.1"/>
    <property type="molecule type" value="Genomic_DNA"/>
</dbReference>
<dbReference type="InterPro" id="IPR029154">
    <property type="entry name" value="HIBADH-like_NADP-bd"/>
</dbReference>
<keyword evidence="1" id="KW-0560">Oxidoreductase</keyword>
<protein>
    <submittedName>
        <fullName evidence="6">3-hydroxyisobutyrate dehydrogenase-like beta-hydroxyacid dehydrogenase</fullName>
    </submittedName>
</protein>
<dbReference type="InterPro" id="IPR008927">
    <property type="entry name" value="6-PGluconate_DH-like_C_sf"/>
</dbReference>
<dbReference type="Pfam" id="PF03446">
    <property type="entry name" value="NAD_binding_2"/>
    <property type="match status" value="1"/>
</dbReference>
<dbReference type="GO" id="GO:0050661">
    <property type="term" value="F:NADP binding"/>
    <property type="evidence" value="ECO:0007669"/>
    <property type="project" value="InterPro"/>
</dbReference>
<evidence type="ECO:0000256" key="3">
    <source>
        <dbReference type="PIRSR" id="PIRSR000103-1"/>
    </source>
</evidence>
<dbReference type="PANTHER" id="PTHR43060">
    <property type="entry name" value="3-HYDROXYISOBUTYRATE DEHYDROGENASE-LIKE 1, MITOCHONDRIAL-RELATED"/>
    <property type="match status" value="1"/>
</dbReference>
<dbReference type="InterPro" id="IPR036291">
    <property type="entry name" value="NAD(P)-bd_dom_sf"/>
</dbReference>
<organism evidence="6 7">
    <name type="scientific">Novosphingobium chloroacetimidivorans</name>
    <dbReference type="NCBI Taxonomy" id="1428314"/>
    <lineage>
        <taxon>Bacteria</taxon>
        <taxon>Pseudomonadati</taxon>
        <taxon>Pseudomonadota</taxon>
        <taxon>Alphaproteobacteria</taxon>
        <taxon>Sphingomonadales</taxon>
        <taxon>Sphingomonadaceae</taxon>
        <taxon>Novosphingobium</taxon>
    </lineage>
</organism>
<dbReference type="Gene3D" id="1.10.1040.10">
    <property type="entry name" value="N-(1-d-carboxylethyl)-l-norvaline Dehydrogenase, domain 2"/>
    <property type="match status" value="1"/>
</dbReference>
<dbReference type="InterPro" id="IPR006115">
    <property type="entry name" value="6PGDH_NADP-bd"/>
</dbReference>
<dbReference type="SUPFAM" id="SSF48179">
    <property type="entry name" value="6-phosphogluconate dehydrogenase C-terminal domain-like"/>
    <property type="match status" value="1"/>
</dbReference>
<gene>
    <name evidence="6" type="ORF">HNO88_002193</name>
</gene>
<proteinExistence type="predicted"/>
<dbReference type="Proteomes" id="UP000555448">
    <property type="component" value="Unassembled WGS sequence"/>
</dbReference>
<name>A0A7W7K9S9_9SPHN</name>
<evidence type="ECO:0000256" key="2">
    <source>
        <dbReference type="ARBA" id="ARBA00023027"/>
    </source>
</evidence>
<feature type="active site" evidence="3">
    <location>
        <position position="149"/>
    </location>
</feature>
<evidence type="ECO:0000313" key="6">
    <source>
        <dbReference type="EMBL" id="MBB4858867.1"/>
    </source>
</evidence>
<dbReference type="GO" id="GO:0051287">
    <property type="term" value="F:NAD binding"/>
    <property type="evidence" value="ECO:0007669"/>
    <property type="project" value="InterPro"/>
</dbReference>
<feature type="domain" description="6-phosphogluconate dehydrogenase NADP-binding" evidence="4">
    <location>
        <begin position="3"/>
        <end position="140"/>
    </location>
</feature>
<comment type="caution">
    <text evidence="6">The sequence shown here is derived from an EMBL/GenBank/DDBJ whole genome shotgun (WGS) entry which is preliminary data.</text>
</comment>
<evidence type="ECO:0000259" key="5">
    <source>
        <dbReference type="Pfam" id="PF14833"/>
    </source>
</evidence>
<accession>A0A7W7K9S9</accession>
<feature type="domain" description="3-hydroxyisobutyrate dehydrogenase-like NAD-binding" evidence="5">
    <location>
        <begin position="143"/>
        <end position="230"/>
    </location>
</feature>
<dbReference type="InterPro" id="IPR013328">
    <property type="entry name" value="6PGD_dom2"/>
</dbReference>
<dbReference type="AlphaFoldDB" id="A0A7W7K9S9"/>
<dbReference type="Gene3D" id="3.40.50.720">
    <property type="entry name" value="NAD(P)-binding Rossmann-like Domain"/>
    <property type="match status" value="1"/>
</dbReference>
<dbReference type="PANTHER" id="PTHR43060:SF15">
    <property type="entry name" value="3-HYDROXYISOBUTYRATE DEHYDROGENASE-LIKE 1, MITOCHONDRIAL-RELATED"/>
    <property type="match status" value="1"/>
</dbReference>
<evidence type="ECO:0000259" key="4">
    <source>
        <dbReference type="Pfam" id="PF03446"/>
    </source>
</evidence>
<dbReference type="Pfam" id="PF14833">
    <property type="entry name" value="NAD_binding_11"/>
    <property type="match status" value="1"/>
</dbReference>
<dbReference type="PIRSF" id="PIRSF000103">
    <property type="entry name" value="HIBADH"/>
    <property type="match status" value="1"/>
</dbReference>
<sequence length="252" mass="25778">MLLAGHSLTVWARRPESAQDLVGKGAVLAQSVEDLAKTCDYVGVCVVDDAGVEDVCSKLIPALAAGSVLVIHSTILPSTCEDLARRCAEAGIQFLDAPVSGGSPAASAGTLTVMCGGTPETFEHALPVLQTFGSKIVHLGPAGSAQQAKIINNSLMAANMGLAFSALDIADKVGVDRAALSDLIKHSSGRSFGFEVFARLPTPDAFAHGAKLLLKDVELLGSMLGPDAGANALATAALPFLDATGATRKTDR</sequence>
<evidence type="ECO:0000256" key="1">
    <source>
        <dbReference type="ARBA" id="ARBA00023002"/>
    </source>
</evidence>
<keyword evidence="7" id="KW-1185">Reference proteome</keyword>
<keyword evidence="2" id="KW-0520">NAD</keyword>
<dbReference type="SUPFAM" id="SSF51735">
    <property type="entry name" value="NAD(P)-binding Rossmann-fold domains"/>
    <property type="match status" value="1"/>
</dbReference>
<dbReference type="InterPro" id="IPR015815">
    <property type="entry name" value="HIBADH-related"/>
</dbReference>